<dbReference type="Pfam" id="PF13776">
    <property type="entry name" value="DUF4172"/>
    <property type="match status" value="1"/>
</dbReference>
<keyword evidence="2" id="KW-0067">ATP-binding</keyword>
<dbReference type="InterPro" id="IPR036388">
    <property type="entry name" value="WH-like_DNA-bd_sf"/>
</dbReference>
<dbReference type="SUPFAM" id="SSF140931">
    <property type="entry name" value="Fic-like"/>
    <property type="match status" value="1"/>
</dbReference>
<dbReference type="InterPro" id="IPR040198">
    <property type="entry name" value="Fido_containing"/>
</dbReference>
<keyword evidence="2" id="KW-0547">Nucleotide-binding</keyword>
<feature type="domain" description="Fido" evidence="3">
    <location>
        <begin position="82"/>
        <end position="242"/>
    </location>
</feature>
<dbReference type="EMBL" id="LSTO01000001">
    <property type="protein sequence ID" value="OWW19340.1"/>
    <property type="molecule type" value="Genomic_DNA"/>
</dbReference>
<name>A0A254T9I9_9BURK</name>
<dbReference type="PROSITE" id="PS51459">
    <property type="entry name" value="FIDO"/>
    <property type="match status" value="1"/>
</dbReference>
<dbReference type="Gene3D" id="1.10.3290.10">
    <property type="entry name" value="Fido-like domain"/>
    <property type="match status" value="1"/>
</dbReference>
<evidence type="ECO:0000313" key="5">
    <source>
        <dbReference type="Proteomes" id="UP000197535"/>
    </source>
</evidence>
<organism evidence="4 5">
    <name type="scientific">Noviherbaspirillum denitrificans</name>
    <dbReference type="NCBI Taxonomy" id="1968433"/>
    <lineage>
        <taxon>Bacteria</taxon>
        <taxon>Pseudomonadati</taxon>
        <taxon>Pseudomonadota</taxon>
        <taxon>Betaproteobacteria</taxon>
        <taxon>Burkholderiales</taxon>
        <taxon>Oxalobacteraceae</taxon>
        <taxon>Noviherbaspirillum</taxon>
    </lineage>
</organism>
<feature type="binding site" evidence="2">
    <location>
        <begin position="219"/>
        <end position="220"/>
    </location>
    <ligand>
        <name>ATP</name>
        <dbReference type="ChEBI" id="CHEBI:30616"/>
    </ligand>
</feature>
<dbReference type="GO" id="GO:0005524">
    <property type="term" value="F:ATP binding"/>
    <property type="evidence" value="ECO:0007669"/>
    <property type="project" value="UniProtKB-KW"/>
</dbReference>
<dbReference type="Gene3D" id="1.10.10.10">
    <property type="entry name" value="Winged helix-like DNA-binding domain superfamily/Winged helix DNA-binding domain"/>
    <property type="match status" value="1"/>
</dbReference>
<feature type="binding site" evidence="2">
    <location>
        <begin position="181"/>
        <end position="188"/>
    </location>
    <ligand>
        <name>ATP</name>
        <dbReference type="ChEBI" id="CHEBI:30616"/>
    </ligand>
</feature>
<reference evidence="4 5" key="1">
    <citation type="submission" date="2016-02" db="EMBL/GenBank/DDBJ databases">
        <authorList>
            <person name="Wen L."/>
            <person name="He K."/>
            <person name="Yang H."/>
        </authorList>
    </citation>
    <scope>NUCLEOTIDE SEQUENCE [LARGE SCALE GENOMIC DNA]</scope>
    <source>
        <strain evidence="4 5">TSA40</strain>
    </source>
</reference>
<evidence type="ECO:0000313" key="4">
    <source>
        <dbReference type="EMBL" id="OWW19340.1"/>
    </source>
</evidence>
<keyword evidence="5" id="KW-1185">Reference proteome</keyword>
<evidence type="ECO:0000256" key="2">
    <source>
        <dbReference type="PIRSR" id="PIRSR640198-2"/>
    </source>
</evidence>
<gene>
    <name evidence="4" type="ORF">AYR66_07315</name>
</gene>
<feature type="active site" evidence="1">
    <location>
        <position position="177"/>
    </location>
</feature>
<sequence length="347" mass="38421">MLLGKAEAIGLHALPGAENEVWVSEAVATAEIEGEKLNLDAVRSSVARRLGLENPPPGPVSRHVEGLLDAMADASRHWSEPLTRARLFSWQAALFPTGYSTIRQIKVGAFRDDYIAVMSGPEGRETVHYEAPPAERVEKEVDVFLAWFNTSSADANTPHSDGLVRAGIAHLWFETLHPFEDGNGRVGRAIIDMALAQDIRQATRLFGISRRMATARDEYYRELERAQKGDLDITEWLCWFISQFRFACEESARILDRSLEKAKFWTTHAGISLTDAQRKAVNVLLDAGPQGFDGGMSTRKYCSLTKVSPATASRDLGTLAKLGVFVVSGKGKSTRYWINMPDWAPSE</sequence>
<dbReference type="PANTHER" id="PTHR13504">
    <property type="entry name" value="FIDO DOMAIN-CONTAINING PROTEIN DDB_G0283145"/>
    <property type="match status" value="1"/>
</dbReference>
<dbReference type="InterPro" id="IPR003812">
    <property type="entry name" value="Fido"/>
</dbReference>
<accession>A0A254T9I9</accession>
<evidence type="ECO:0000259" key="3">
    <source>
        <dbReference type="PROSITE" id="PS51459"/>
    </source>
</evidence>
<dbReference type="InterPro" id="IPR025230">
    <property type="entry name" value="DUF4172"/>
</dbReference>
<dbReference type="AlphaFoldDB" id="A0A254T9I9"/>
<dbReference type="Proteomes" id="UP000197535">
    <property type="component" value="Unassembled WGS sequence"/>
</dbReference>
<dbReference type="PANTHER" id="PTHR13504:SF33">
    <property type="entry name" value="FIC FAMILY PROTEIN"/>
    <property type="match status" value="1"/>
</dbReference>
<comment type="caution">
    <text evidence="4">The sequence shown here is derived from an EMBL/GenBank/DDBJ whole genome shotgun (WGS) entry which is preliminary data.</text>
</comment>
<proteinExistence type="predicted"/>
<evidence type="ECO:0000256" key="1">
    <source>
        <dbReference type="PIRSR" id="PIRSR640198-1"/>
    </source>
</evidence>
<protein>
    <recommendedName>
        <fullName evidence="3">Fido domain-containing protein</fullName>
    </recommendedName>
</protein>
<dbReference type="InterPro" id="IPR036597">
    <property type="entry name" value="Fido-like_dom_sf"/>
</dbReference>
<dbReference type="Pfam" id="PF02661">
    <property type="entry name" value="Fic"/>
    <property type="match status" value="1"/>
</dbReference>